<dbReference type="Gene3D" id="2.40.160.50">
    <property type="entry name" value="membrane protein fhac: a member of the omp85/tpsb transporter family"/>
    <property type="match status" value="1"/>
</dbReference>
<keyword evidence="4" id="KW-0732">Signal</keyword>
<name>A0A2K1QEI4_9GAMM</name>
<gene>
    <name evidence="8" type="ORF">COO59_01090</name>
</gene>
<dbReference type="GO" id="GO:0098046">
    <property type="term" value="C:type V protein secretion system complex"/>
    <property type="evidence" value="ECO:0007669"/>
    <property type="project" value="TreeGrafter"/>
</dbReference>
<proteinExistence type="predicted"/>
<dbReference type="Pfam" id="PF03865">
    <property type="entry name" value="ShlB"/>
    <property type="match status" value="1"/>
</dbReference>
<keyword evidence="3" id="KW-0998">Cell outer membrane</keyword>
<dbReference type="AlphaFoldDB" id="A0A2K1QEI4"/>
<evidence type="ECO:0000259" key="7">
    <source>
        <dbReference type="Pfam" id="PF17287"/>
    </source>
</evidence>
<evidence type="ECO:0000313" key="9">
    <source>
        <dbReference type="Proteomes" id="UP000236345"/>
    </source>
</evidence>
<protein>
    <submittedName>
        <fullName evidence="8">Peptide ABC transporter permease</fullName>
    </submittedName>
</protein>
<evidence type="ECO:0000256" key="4">
    <source>
        <dbReference type="SAM" id="SignalP"/>
    </source>
</evidence>
<dbReference type="GO" id="GO:0046819">
    <property type="term" value="P:protein secretion by the type V secretion system"/>
    <property type="evidence" value="ECO:0007669"/>
    <property type="project" value="TreeGrafter"/>
</dbReference>
<dbReference type="InterPro" id="IPR013686">
    <property type="entry name" value="Polypept-transport_assoc_ShlB"/>
</dbReference>
<keyword evidence="1" id="KW-0472">Membrane</keyword>
<keyword evidence="9" id="KW-1185">Reference proteome</keyword>
<feature type="domain" description="Haemolysin activator HlyB C-terminal" evidence="5">
    <location>
        <begin position="201"/>
        <end position="510"/>
    </location>
</feature>
<dbReference type="RefSeq" id="WP_103057988.1">
    <property type="nucleotide sequence ID" value="NZ_BSOF01000028.1"/>
</dbReference>
<accession>A0A2K1QEI4</accession>
<dbReference type="InterPro" id="IPR027282">
    <property type="entry name" value="TPS"/>
</dbReference>
<dbReference type="PANTHER" id="PTHR34597:SF3">
    <property type="entry name" value="OUTER MEMBRANE TRANSPORTER CDIB"/>
    <property type="match status" value="1"/>
</dbReference>
<keyword evidence="2" id="KW-0812">Transmembrane</keyword>
<dbReference type="OrthoDB" id="290122at2"/>
<dbReference type="EMBL" id="NWUO01000001">
    <property type="protein sequence ID" value="PNS13438.1"/>
    <property type="molecule type" value="Genomic_DNA"/>
</dbReference>
<evidence type="ECO:0000259" key="6">
    <source>
        <dbReference type="Pfam" id="PF08479"/>
    </source>
</evidence>
<feature type="domain" description="ShlB POTRA" evidence="7">
    <location>
        <begin position="157"/>
        <end position="195"/>
    </location>
</feature>
<comment type="caution">
    <text evidence="8">The sequence shown here is derived from an EMBL/GenBank/DDBJ whole genome shotgun (WGS) entry which is preliminary data.</text>
</comment>
<reference evidence="9" key="1">
    <citation type="submission" date="2017-09" db="EMBL/GenBank/DDBJ databases">
        <authorList>
            <person name="Palmer M."/>
            <person name="Steenkamp E.T."/>
            <person name="Coetzee M.P."/>
            <person name="Avontuur J.R."/>
            <person name="Van Zyl E."/>
            <person name="Chan W.-Y."/>
            <person name="Blom J."/>
            <person name="Venter S.N."/>
        </authorList>
    </citation>
    <scope>NUCLEOTIDE SEQUENCE [LARGE SCALE GENOMIC DNA]</scope>
    <source>
        <strain evidence="9">QC88-366</strain>
    </source>
</reference>
<feature type="domain" description="Polypeptide-transport-associated ShlB-type" evidence="6">
    <location>
        <begin position="79"/>
        <end position="144"/>
    </location>
</feature>
<dbReference type="PIRSF" id="PIRSF029745">
    <property type="entry name" value="FhaC"/>
    <property type="match status" value="1"/>
</dbReference>
<dbReference type="InterPro" id="IPR035251">
    <property type="entry name" value="ShlB_POTRA"/>
</dbReference>
<feature type="chain" id="PRO_5014413533" evidence="4">
    <location>
        <begin position="21"/>
        <end position="546"/>
    </location>
</feature>
<evidence type="ECO:0000313" key="8">
    <source>
        <dbReference type="EMBL" id="PNS13438.1"/>
    </source>
</evidence>
<dbReference type="Pfam" id="PF17287">
    <property type="entry name" value="POTRA_3"/>
    <property type="match status" value="1"/>
</dbReference>
<evidence type="ECO:0000256" key="3">
    <source>
        <dbReference type="ARBA" id="ARBA00023237"/>
    </source>
</evidence>
<dbReference type="Proteomes" id="UP000236345">
    <property type="component" value="Unassembled WGS sequence"/>
</dbReference>
<evidence type="ECO:0000259" key="5">
    <source>
        <dbReference type="Pfam" id="PF03865"/>
    </source>
</evidence>
<feature type="signal peptide" evidence="4">
    <location>
        <begin position="1"/>
        <end position="20"/>
    </location>
</feature>
<dbReference type="InterPro" id="IPR051544">
    <property type="entry name" value="TPS_OM_transporter"/>
</dbReference>
<evidence type="ECO:0000256" key="1">
    <source>
        <dbReference type="ARBA" id="ARBA00022452"/>
    </source>
</evidence>
<dbReference type="Pfam" id="PF08479">
    <property type="entry name" value="POTRA_2"/>
    <property type="match status" value="1"/>
</dbReference>
<dbReference type="Gene3D" id="3.10.20.310">
    <property type="entry name" value="membrane protein fhac"/>
    <property type="match status" value="1"/>
</dbReference>
<dbReference type="PANTHER" id="PTHR34597">
    <property type="entry name" value="SLR1661 PROTEIN"/>
    <property type="match status" value="1"/>
</dbReference>
<sequence length="546" mass="61474">MKKIVNFLWSIVFYHFSAVAQSDVNTLIKEQHNNDSTVRHENQVKKKDVYSTIESKKMGEIDFPDEKPCFRLDEISINNTPLEMSAATKIKEEAVGRCLGKQGISKLAQTLQDVFINAGYITTRIEIPPQDLSSAILRLNVIPGRIDDVILESDDVTKAILPFGKEDILNVRDIEQGLENLQRVPGVDVKINIEPGSRDSYSRIVIYTNRKTSWNMRASVNNWGDKSTGQYLASVSGYAYNLAHINDIFYLSGSQSISAGYSSISTYYSFPLGYWEYELFYSHSVSHQGINSDEQVLDYSGKNHYASIKTSRTLYRDRDKKVSAFIEALRRKSDYQLDEIKLALQKRDMSNIRLGINYKQNYAAAMLNGTLVYHRFTRLFGGQPSPDMVTGDVSSGSHLLSLDINYLKRLSYGSLQAYYDVNLGMQYAPETLVLQDQLALGSRWNVRGFENSAGLYGDKGFYLQNTVNIMTGLKGAEPYLGLDYGEVSMSHSSQQGDTKRLMGATIGLKGSVNSLRYNVSLSAPLAYPSELKTDRLTMNFNLTYQI</sequence>
<dbReference type="InterPro" id="IPR005565">
    <property type="entry name" value="Hemolysn_activator_HlyB_C"/>
</dbReference>
<evidence type="ECO:0000256" key="2">
    <source>
        <dbReference type="ARBA" id="ARBA00022692"/>
    </source>
</evidence>
<dbReference type="GO" id="GO:0008320">
    <property type="term" value="F:protein transmembrane transporter activity"/>
    <property type="evidence" value="ECO:0007669"/>
    <property type="project" value="TreeGrafter"/>
</dbReference>
<organism evidence="8 9">
    <name type="scientific">Mixta theicola</name>
    <dbReference type="NCBI Taxonomy" id="1458355"/>
    <lineage>
        <taxon>Bacteria</taxon>
        <taxon>Pseudomonadati</taxon>
        <taxon>Pseudomonadota</taxon>
        <taxon>Gammaproteobacteria</taxon>
        <taxon>Enterobacterales</taxon>
        <taxon>Erwiniaceae</taxon>
        <taxon>Mixta</taxon>
    </lineage>
</organism>
<keyword evidence="1" id="KW-1134">Transmembrane beta strand</keyword>